<dbReference type="InterPro" id="IPR036732">
    <property type="entry name" value="AFP_Neu5c_C_sf"/>
</dbReference>
<dbReference type="CDD" id="cd11615">
    <property type="entry name" value="SAF_NeuB_like"/>
    <property type="match status" value="1"/>
</dbReference>
<name>A0A0F4PWS2_9GAMM</name>
<evidence type="ECO:0000313" key="3">
    <source>
        <dbReference type="Proteomes" id="UP000033664"/>
    </source>
</evidence>
<evidence type="ECO:0000313" key="2">
    <source>
        <dbReference type="EMBL" id="KJY97226.1"/>
    </source>
</evidence>
<gene>
    <name evidence="2" type="ORF">TW72_15575</name>
</gene>
<feature type="domain" description="AFP-like" evidence="1">
    <location>
        <begin position="308"/>
        <end position="360"/>
    </location>
</feature>
<dbReference type="NCBIfam" id="TIGR03569">
    <property type="entry name" value="NeuB_NnaB"/>
    <property type="match status" value="1"/>
</dbReference>
<dbReference type="EMBL" id="JXXZ01000013">
    <property type="protein sequence ID" value="KJY97226.1"/>
    <property type="molecule type" value="Genomic_DNA"/>
</dbReference>
<organism evidence="2 3">
    <name type="scientific">Pseudoalteromonas ruthenica</name>
    <dbReference type="NCBI Taxonomy" id="151081"/>
    <lineage>
        <taxon>Bacteria</taxon>
        <taxon>Pseudomonadati</taxon>
        <taxon>Pseudomonadota</taxon>
        <taxon>Gammaproteobacteria</taxon>
        <taxon>Alteromonadales</taxon>
        <taxon>Pseudoalteromonadaceae</taxon>
        <taxon>Pseudoalteromonas</taxon>
    </lineage>
</organism>
<dbReference type="OrthoDB" id="9781701at2"/>
<dbReference type="Proteomes" id="UP000033664">
    <property type="component" value="Unassembled WGS sequence"/>
</dbReference>
<dbReference type="Gene3D" id="3.90.1210.10">
    <property type="entry name" value="Antifreeze-like/N-acetylneuraminic acid synthase C-terminal domain"/>
    <property type="match status" value="1"/>
</dbReference>
<dbReference type="InterPro" id="IPR057736">
    <property type="entry name" value="SAF_PseI/NeuA/NeuB"/>
</dbReference>
<dbReference type="Pfam" id="PF03102">
    <property type="entry name" value="NeuB"/>
    <property type="match status" value="1"/>
</dbReference>
<dbReference type="RefSeq" id="WP_045978589.1">
    <property type="nucleotide sequence ID" value="NZ_JXXY01000003.1"/>
</dbReference>
<dbReference type="GeneID" id="58229920"/>
<reference evidence="2 3" key="1">
    <citation type="journal article" date="2015" name="BMC Genomics">
        <title>Genome mining reveals unlocked bioactive potential of marine Gram-negative bacteria.</title>
        <authorList>
            <person name="Machado H."/>
            <person name="Sonnenschein E.C."/>
            <person name="Melchiorsen J."/>
            <person name="Gram L."/>
        </authorList>
    </citation>
    <scope>NUCLEOTIDE SEQUENCE [LARGE SCALE GENOMIC DNA]</scope>
    <source>
        <strain evidence="2 3">S3137</strain>
    </source>
</reference>
<sequence length="360" mass="39397">MNSRTLIIAEAGVNHNGDEHLALELVRQAHAAGADIVKFQTFKAAEIVTQDAAQARYQSENIGKQESQFAMLKRLELSYECHRRLLQECQQLGVEFLSTAFDEQSLSFLINDLGLQRLKIPSGELTNAPLLLKHAQTGCDLIVSTGMATLGEVEQALSVIAYGLTHPNSESPREGDFAKAYASERGQQCLRDKVTLLHCTTEYPAPLDEINLGAMDSMKQAFHLPVGYSDHSAGWLVPVAAVAKGATVIEKHFTLDCNLPGPDHKASLEPKELQQMIRYIRQSEQALGHGVKMPTASEINNKAAARKSLVAAEEIPAGAPFTQCNLAVKRPGTGMSPHLYWRLLNCNASQNYKPGDLINE</sequence>
<dbReference type="PATRIC" id="fig|151081.8.peg.795"/>
<dbReference type="PANTHER" id="PTHR42966:SF1">
    <property type="entry name" value="SIALIC ACID SYNTHASE"/>
    <property type="match status" value="1"/>
</dbReference>
<dbReference type="AlphaFoldDB" id="A0A0F4PWS2"/>
<accession>A0A0F4PWS2</accession>
<dbReference type="InterPro" id="IPR020007">
    <property type="entry name" value="NeuB/NeuA"/>
</dbReference>
<dbReference type="Gene3D" id="3.20.20.70">
    <property type="entry name" value="Aldolase class I"/>
    <property type="match status" value="1"/>
</dbReference>
<dbReference type="InterPro" id="IPR013785">
    <property type="entry name" value="Aldolase_TIM"/>
</dbReference>
<dbReference type="PROSITE" id="PS50844">
    <property type="entry name" value="AFP_LIKE"/>
    <property type="match status" value="1"/>
</dbReference>
<dbReference type="GO" id="GO:0047444">
    <property type="term" value="F:N-acylneuraminate-9-phosphate synthase activity"/>
    <property type="evidence" value="ECO:0007669"/>
    <property type="project" value="TreeGrafter"/>
</dbReference>
<dbReference type="PANTHER" id="PTHR42966">
    <property type="entry name" value="N-ACETYLNEURAMINATE SYNTHASE"/>
    <property type="match status" value="1"/>
</dbReference>
<proteinExistence type="predicted"/>
<comment type="caution">
    <text evidence="2">The sequence shown here is derived from an EMBL/GenBank/DDBJ whole genome shotgun (WGS) entry which is preliminary data.</text>
</comment>
<dbReference type="SUPFAM" id="SSF51569">
    <property type="entry name" value="Aldolase"/>
    <property type="match status" value="1"/>
</dbReference>
<dbReference type="InterPro" id="IPR013132">
    <property type="entry name" value="PseI/NeuA/B-like_N"/>
</dbReference>
<dbReference type="SUPFAM" id="SSF51269">
    <property type="entry name" value="AFP III-like domain"/>
    <property type="match status" value="1"/>
</dbReference>
<protein>
    <recommendedName>
        <fullName evidence="1">AFP-like domain-containing protein</fullName>
    </recommendedName>
</protein>
<dbReference type="InterPro" id="IPR006190">
    <property type="entry name" value="SAF_AFP_Neu5Ac"/>
</dbReference>
<keyword evidence="3" id="KW-1185">Reference proteome</keyword>
<dbReference type="GO" id="GO:0016051">
    <property type="term" value="P:carbohydrate biosynthetic process"/>
    <property type="evidence" value="ECO:0007669"/>
    <property type="project" value="InterPro"/>
</dbReference>
<dbReference type="InterPro" id="IPR051690">
    <property type="entry name" value="PseI-like"/>
</dbReference>
<evidence type="ECO:0000259" key="1">
    <source>
        <dbReference type="PROSITE" id="PS50844"/>
    </source>
</evidence>